<evidence type="ECO:0000256" key="1">
    <source>
        <dbReference type="ARBA" id="ARBA00022729"/>
    </source>
</evidence>
<gene>
    <name evidence="6" type="ORF">RHGRI_030141</name>
</gene>
<evidence type="ECO:0000313" key="6">
    <source>
        <dbReference type="EMBL" id="KAG5529658.1"/>
    </source>
</evidence>
<dbReference type="PANTHER" id="PTHR32018">
    <property type="entry name" value="RHAMNOGALACTURONATE LYASE FAMILY PROTEIN"/>
    <property type="match status" value="1"/>
</dbReference>
<dbReference type="SUPFAM" id="SSF49452">
    <property type="entry name" value="Starch-binding domain-like"/>
    <property type="match status" value="1"/>
</dbReference>
<dbReference type="Pfam" id="PF10551">
    <property type="entry name" value="MULE"/>
    <property type="match status" value="1"/>
</dbReference>
<organism evidence="6 7">
    <name type="scientific">Rhododendron griersonianum</name>
    <dbReference type="NCBI Taxonomy" id="479676"/>
    <lineage>
        <taxon>Eukaryota</taxon>
        <taxon>Viridiplantae</taxon>
        <taxon>Streptophyta</taxon>
        <taxon>Embryophyta</taxon>
        <taxon>Tracheophyta</taxon>
        <taxon>Spermatophyta</taxon>
        <taxon>Magnoliopsida</taxon>
        <taxon>eudicotyledons</taxon>
        <taxon>Gunneridae</taxon>
        <taxon>Pentapetalae</taxon>
        <taxon>asterids</taxon>
        <taxon>Ericales</taxon>
        <taxon>Ericaceae</taxon>
        <taxon>Ericoideae</taxon>
        <taxon>Rhodoreae</taxon>
        <taxon>Rhododendron</taxon>
    </lineage>
</organism>
<feature type="compositionally biased region" description="Basic residues" evidence="2">
    <location>
        <begin position="1078"/>
        <end position="1089"/>
    </location>
</feature>
<evidence type="ECO:0008006" key="8">
    <source>
        <dbReference type="Google" id="ProtNLM"/>
    </source>
</evidence>
<dbReference type="Gene3D" id="2.60.40.1120">
    <property type="entry name" value="Carboxypeptidase-like, regulatory domain"/>
    <property type="match status" value="1"/>
</dbReference>
<dbReference type="AlphaFoldDB" id="A0AAV6ILX9"/>
<dbReference type="Pfam" id="PF06045">
    <property type="entry name" value="Rhamnogal_lyase"/>
    <property type="match status" value="2"/>
</dbReference>
<evidence type="ECO:0000259" key="4">
    <source>
        <dbReference type="Pfam" id="PF14683"/>
    </source>
</evidence>
<dbReference type="Pfam" id="PF14686">
    <property type="entry name" value="fn3_3"/>
    <property type="match status" value="1"/>
</dbReference>
<dbReference type="InterPro" id="IPR013784">
    <property type="entry name" value="Carb-bd-like_fold"/>
</dbReference>
<evidence type="ECO:0000259" key="3">
    <source>
        <dbReference type="Pfam" id="PF10551"/>
    </source>
</evidence>
<keyword evidence="7" id="KW-1185">Reference proteome</keyword>
<accession>A0AAV6ILX9</accession>
<dbReference type="InterPro" id="IPR018289">
    <property type="entry name" value="MULE_transposase_dom"/>
</dbReference>
<feature type="region of interest" description="Disordered" evidence="2">
    <location>
        <begin position="1070"/>
        <end position="1100"/>
    </location>
</feature>
<dbReference type="InterPro" id="IPR051850">
    <property type="entry name" value="Polysacch_Lyase_4"/>
</dbReference>
<evidence type="ECO:0000256" key="2">
    <source>
        <dbReference type="SAM" id="MobiDB-lite"/>
    </source>
</evidence>
<keyword evidence="1" id="KW-0732">Signal</keyword>
<sequence length="1136" mass="129390">MGTVFKLVLIDHRTVMEKAAGWKRQWGLFVLLIVQLFFIVEASGATPVRGPGSINSRELKSSLPPLRLHRLGHDYVVMDNGIVMVTLSTPKGLVTRIQYQGIDNILEYNKETNRGYWDILWTTTRERVLDGFVMLRGSSGFYTYSIFERLEGFPAMTIDQGRVAFKLQHKLFNYMAISDTRQRVMPTPYDRSNGQPLDYHEAVVLTNPSNPQLKGEVFFSNHYAGRTMSLEFQDGEPWKKVFGPVFIYLNSDSANKDPSSLWEDAKKQSVRETESWPYDFPLSEDFPTAKQRGTVTGRLLVHDRYINRNLINANSAYGYQFWTRADAEGHFVIKGIRPGNYSLYAWAPGIIGDYRYDNFINIAPGGEIRVGNLVYYPPRVGPTLWEIGVPDRTAAEFFVPDPDSKRVNNLYTDHADRFRQYGLWDRYSDLYPNHDLIFNVGTSSYQKNWFFAHVTSPHSSHVAMMEGETQDVGGLESDFTDEDFAEINAIINLAVTSNFEEISEFYESSEGVNYANNARESGSVEEKMLNDAECASLLEEKFSTRDELLDRIRNMALKGGYVTTIKKSKLGCYVIIGCDRGGKYRGTSVPLSEGKRMSGSRLVNCPFQILGKKKVGKPWKVEIKDVSHNHEPSSDMSEHPICRRFSKEEVLSVKQMTMAGIPPRQILTSLRQSNSNCKAIARTVYNAKAAIKKKVLAGRTMIQALFDELGRGDFTFDVKRDGNGHLTHLFFAHPSSIALTKSYPYVFVMDCTYKTNKYKMPLLDIVGVSSFNGSFYSCFAFMQKEEEGDYVWALERFKTILGPDQQPSVILSDRELALMNAIEVVFPGTTNILCVWHIEKNVLSKSWQRLQVVYKEKEYVCNYIKNTWLPFKEKFVKAWTGNHLHFGNRVTSRAEGAHAMLKRYLTVSTGNFHEVREKICLAIENQHHEIKTKIASEKLRVIHKFQIPMFKELVTHVSIFALSELLKQYELAASSLLDPCRSQFSNTMGLPCAHFMQNMRGEPLLLSDIHPQWRIDIRSFNMDGGVNTNGSDIESLLKKFHDKYKCMPLGQREDSQKQIAQLINAEIPLTLEPTIQPHKGRPSGSKKRKGDSSTTRDPSAFEIVEKARKCSVCHHVGHNRSTCQRLKSLVDRGVLT</sequence>
<dbReference type="PANTHER" id="PTHR32018:SF6">
    <property type="entry name" value="RHAMNOGALACTURONAN ENDOLYASE"/>
    <property type="match status" value="1"/>
</dbReference>
<dbReference type="InterPro" id="IPR008979">
    <property type="entry name" value="Galactose-bd-like_sf"/>
</dbReference>
<protein>
    <recommendedName>
        <fullName evidence="8">Rhamnogalacturonan endolyase</fullName>
    </recommendedName>
</protein>
<dbReference type="InterPro" id="IPR010325">
    <property type="entry name" value="Rhamnogal_lyase"/>
</dbReference>
<proteinExistence type="predicted"/>
<dbReference type="Pfam" id="PF14683">
    <property type="entry name" value="CBM-like"/>
    <property type="match status" value="1"/>
</dbReference>
<dbReference type="GO" id="GO:0030246">
    <property type="term" value="F:carbohydrate binding"/>
    <property type="evidence" value="ECO:0007669"/>
    <property type="project" value="InterPro"/>
</dbReference>
<dbReference type="InterPro" id="IPR029413">
    <property type="entry name" value="RG-lyase_II"/>
</dbReference>
<dbReference type="CDD" id="cd10316">
    <property type="entry name" value="RGL4_M"/>
    <property type="match status" value="1"/>
</dbReference>
<evidence type="ECO:0000259" key="5">
    <source>
        <dbReference type="Pfam" id="PF14686"/>
    </source>
</evidence>
<dbReference type="InterPro" id="IPR029411">
    <property type="entry name" value="RG-lyase_III"/>
</dbReference>
<reference evidence="6" key="1">
    <citation type="submission" date="2020-08" db="EMBL/GenBank/DDBJ databases">
        <title>Plant Genome Project.</title>
        <authorList>
            <person name="Zhang R.-G."/>
        </authorList>
    </citation>
    <scope>NUCLEOTIDE SEQUENCE</scope>
    <source>
        <strain evidence="6">WSP0</strain>
        <tissue evidence="6">Leaf</tissue>
    </source>
</reference>
<dbReference type="EMBL" id="JACTNZ010000010">
    <property type="protein sequence ID" value="KAG5529658.1"/>
    <property type="molecule type" value="Genomic_DNA"/>
</dbReference>
<dbReference type="SUPFAM" id="SSF49785">
    <property type="entry name" value="Galactose-binding domain-like"/>
    <property type="match status" value="1"/>
</dbReference>
<name>A0AAV6ILX9_9ERIC</name>
<comment type="caution">
    <text evidence="6">The sequence shown here is derived from an EMBL/GenBank/DDBJ whole genome shotgun (WGS) entry which is preliminary data.</text>
</comment>
<feature type="domain" description="MULE transposase" evidence="3">
    <location>
        <begin position="746"/>
        <end position="841"/>
    </location>
</feature>
<feature type="domain" description="Rhamnogalacturonan lyase" evidence="5">
    <location>
        <begin position="314"/>
        <end position="369"/>
    </location>
</feature>
<evidence type="ECO:0000313" key="7">
    <source>
        <dbReference type="Proteomes" id="UP000823749"/>
    </source>
</evidence>
<dbReference type="Proteomes" id="UP000823749">
    <property type="component" value="Chromosome 10"/>
</dbReference>
<feature type="domain" description="Rhamnogalacturonan lyase" evidence="4">
    <location>
        <begin position="383"/>
        <end position="482"/>
    </location>
</feature>